<evidence type="ECO:0000313" key="1">
    <source>
        <dbReference type="EMBL" id="TFL01276.1"/>
    </source>
</evidence>
<gene>
    <name evidence="1" type="ORF">BDV98DRAFT_567829</name>
</gene>
<reference evidence="1 2" key="1">
    <citation type="journal article" date="2019" name="Nat. Ecol. Evol.">
        <title>Megaphylogeny resolves global patterns of mushroom evolution.</title>
        <authorList>
            <person name="Varga T."/>
            <person name="Krizsan K."/>
            <person name="Foldi C."/>
            <person name="Dima B."/>
            <person name="Sanchez-Garcia M."/>
            <person name="Sanchez-Ramirez S."/>
            <person name="Szollosi G.J."/>
            <person name="Szarkandi J.G."/>
            <person name="Papp V."/>
            <person name="Albert L."/>
            <person name="Andreopoulos W."/>
            <person name="Angelini C."/>
            <person name="Antonin V."/>
            <person name="Barry K.W."/>
            <person name="Bougher N.L."/>
            <person name="Buchanan P."/>
            <person name="Buyck B."/>
            <person name="Bense V."/>
            <person name="Catcheside P."/>
            <person name="Chovatia M."/>
            <person name="Cooper J."/>
            <person name="Damon W."/>
            <person name="Desjardin D."/>
            <person name="Finy P."/>
            <person name="Geml J."/>
            <person name="Haridas S."/>
            <person name="Hughes K."/>
            <person name="Justo A."/>
            <person name="Karasinski D."/>
            <person name="Kautmanova I."/>
            <person name="Kiss B."/>
            <person name="Kocsube S."/>
            <person name="Kotiranta H."/>
            <person name="LaButti K.M."/>
            <person name="Lechner B.E."/>
            <person name="Liimatainen K."/>
            <person name="Lipzen A."/>
            <person name="Lukacs Z."/>
            <person name="Mihaltcheva S."/>
            <person name="Morgado L.N."/>
            <person name="Niskanen T."/>
            <person name="Noordeloos M.E."/>
            <person name="Ohm R.A."/>
            <person name="Ortiz-Santana B."/>
            <person name="Ovrebo C."/>
            <person name="Racz N."/>
            <person name="Riley R."/>
            <person name="Savchenko A."/>
            <person name="Shiryaev A."/>
            <person name="Soop K."/>
            <person name="Spirin V."/>
            <person name="Szebenyi C."/>
            <person name="Tomsovsky M."/>
            <person name="Tulloss R.E."/>
            <person name="Uehling J."/>
            <person name="Grigoriev I.V."/>
            <person name="Vagvolgyi C."/>
            <person name="Papp T."/>
            <person name="Martin F.M."/>
            <person name="Miettinen O."/>
            <person name="Hibbett D.S."/>
            <person name="Nagy L.G."/>
        </authorList>
    </citation>
    <scope>NUCLEOTIDE SEQUENCE [LARGE SCALE GENOMIC DNA]</scope>
    <source>
        <strain evidence="1 2">CBS 309.79</strain>
    </source>
</reference>
<dbReference type="Proteomes" id="UP000305067">
    <property type="component" value="Unassembled WGS sequence"/>
</dbReference>
<keyword evidence="2" id="KW-1185">Reference proteome</keyword>
<sequence>MYLGVADNANMVFSILATGLNAKGARNATMRFPELPHRDDYVLKAVIPGTSWIIGLSEPFELWPE</sequence>
<accession>A0A5C3QGZ0</accession>
<dbReference type="EMBL" id="ML178825">
    <property type="protein sequence ID" value="TFL01276.1"/>
    <property type="molecule type" value="Genomic_DNA"/>
</dbReference>
<evidence type="ECO:0000313" key="2">
    <source>
        <dbReference type="Proteomes" id="UP000305067"/>
    </source>
</evidence>
<proteinExistence type="predicted"/>
<organism evidence="1 2">
    <name type="scientific">Pterulicium gracile</name>
    <dbReference type="NCBI Taxonomy" id="1884261"/>
    <lineage>
        <taxon>Eukaryota</taxon>
        <taxon>Fungi</taxon>
        <taxon>Dikarya</taxon>
        <taxon>Basidiomycota</taxon>
        <taxon>Agaricomycotina</taxon>
        <taxon>Agaricomycetes</taxon>
        <taxon>Agaricomycetidae</taxon>
        <taxon>Agaricales</taxon>
        <taxon>Pleurotineae</taxon>
        <taxon>Pterulaceae</taxon>
        <taxon>Pterulicium</taxon>
    </lineage>
</organism>
<protein>
    <submittedName>
        <fullName evidence="1">Uncharacterized protein</fullName>
    </submittedName>
</protein>
<dbReference type="AlphaFoldDB" id="A0A5C3QGZ0"/>
<name>A0A5C3QGZ0_9AGAR</name>